<keyword evidence="4 6" id="KW-1133">Transmembrane helix</keyword>
<evidence type="ECO:0000256" key="5">
    <source>
        <dbReference type="ARBA" id="ARBA00023136"/>
    </source>
</evidence>
<feature type="transmembrane region" description="Helical" evidence="6">
    <location>
        <begin position="208"/>
        <end position="225"/>
    </location>
</feature>
<comment type="subcellular location">
    <subcellularLocation>
        <location evidence="1">Membrane</location>
        <topology evidence="1">Multi-pass membrane protein</topology>
    </subcellularLocation>
</comment>
<dbReference type="InterPro" id="IPR036259">
    <property type="entry name" value="MFS_trans_sf"/>
</dbReference>
<feature type="transmembrane region" description="Helical" evidence="6">
    <location>
        <begin position="598"/>
        <end position="619"/>
    </location>
</feature>
<dbReference type="GO" id="GO:0022857">
    <property type="term" value="F:transmembrane transporter activity"/>
    <property type="evidence" value="ECO:0007669"/>
    <property type="project" value="InterPro"/>
</dbReference>
<evidence type="ECO:0000256" key="4">
    <source>
        <dbReference type="ARBA" id="ARBA00022989"/>
    </source>
</evidence>
<evidence type="ECO:0000256" key="2">
    <source>
        <dbReference type="ARBA" id="ARBA00022448"/>
    </source>
</evidence>
<evidence type="ECO:0000313" key="9">
    <source>
        <dbReference type="Proteomes" id="UP000699042"/>
    </source>
</evidence>
<keyword evidence="9" id="KW-1185">Reference proteome</keyword>
<dbReference type="InterPro" id="IPR011701">
    <property type="entry name" value="MFS"/>
</dbReference>
<feature type="transmembrane region" description="Helical" evidence="6">
    <location>
        <begin position="506"/>
        <end position="526"/>
    </location>
</feature>
<comment type="caution">
    <text evidence="8">The sequence shown here is derived from an EMBL/GenBank/DDBJ whole genome shotgun (WGS) entry which is preliminary data.</text>
</comment>
<feature type="transmembrane region" description="Helical" evidence="6">
    <location>
        <begin position="277"/>
        <end position="295"/>
    </location>
</feature>
<evidence type="ECO:0000256" key="3">
    <source>
        <dbReference type="ARBA" id="ARBA00022692"/>
    </source>
</evidence>
<gene>
    <name evidence="8" type="ORF">JMJ77_002779</name>
</gene>
<dbReference type="SUPFAM" id="SSF103473">
    <property type="entry name" value="MFS general substrate transporter"/>
    <property type="match status" value="1"/>
</dbReference>
<feature type="transmembrane region" description="Helical" evidence="6">
    <location>
        <begin position="246"/>
        <end position="265"/>
    </location>
</feature>
<keyword evidence="2" id="KW-0813">Transport</keyword>
<dbReference type="Pfam" id="PF07690">
    <property type="entry name" value="MFS_1"/>
    <property type="match status" value="1"/>
</dbReference>
<dbReference type="AlphaFoldDB" id="A0A9P7QTV9"/>
<feature type="transmembrane region" description="Helical" evidence="6">
    <location>
        <begin position="469"/>
        <end position="494"/>
    </location>
</feature>
<dbReference type="PANTHER" id="PTHR43791">
    <property type="entry name" value="PERMEASE-RELATED"/>
    <property type="match status" value="1"/>
</dbReference>
<dbReference type="InterPro" id="IPR020846">
    <property type="entry name" value="MFS_dom"/>
</dbReference>
<dbReference type="EMBL" id="JAESDN010000012">
    <property type="protein sequence ID" value="KAG7043067.1"/>
    <property type="molecule type" value="Genomic_DNA"/>
</dbReference>
<feature type="transmembrane region" description="Helical" evidence="6">
    <location>
        <begin position="307"/>
        <end position="328"/>
    </location>
</feature>
<dbReference type="FunFam" id="1.20.1250.20:FF:000013">
    <property type="entry name" value="MFS general substrate transporter"/>
    <property type="match status" value="1"/>
</dbReference>
<organism evidence="8 9">
    <name type="scientific">Colletotrichum scovillei</name>
    <dbReference type="NCBI Taxonomy" id="1209932"/>
    <lineage>
        <taxon>Eukaryota</taxon>
        <taxon>Fungi</taxon>
        <taxon>Dikarya</taxon>
        <taxon>Ascomycota</taxon>
        <taxon>Pezizomycotina</taxon>
        <taxon>Sordariomycetes</taxon>
        <taxon>Hypocreomycetidae</taxon>
        <taxon>Glomerellales</taxon>
        <taxon>Glomerellaceae</taxon>
        <taxon>Colletotrichum</taxon>
        <taxon>Colletotrichum acutatum species complex</taxon>
    </lineage>
</organism>
<name>A0A9P7QTV9_9PEZI</name>
<reference evidence="8" key="1">
    <citation type="submission" date="2021-05" db="EMBL/GenBank/DDBJ databases">
        <title>Comparative genomics of three Colletotrichum scovillei strains and genetic complementation revealed genes involved fungal growth and virulence on chili pepper.</title>
        <authorList>
            <person name="Hsieh D.-K."/>
            <person name="Chuang S.-C."/>
            <person name="Chen C.-Y."/>
            <person name="Chao Y.-T."/>
            <person name="Lu M.-Y.J."/>
            <person name="Lee M.-H."/>
            <person name="Shih M.-C."/>
        </authorList>
    </citation>
    <scope>NUCLEOTIDE SEQUENCE</scope>
    <source>
        <strain evidence="8">Coll-153</strain>
    </source>
</reference>
<feature type="transmembrane region" description="Helical" evidence="6">
    <location>
        <begin position="372"/>
        <end position="394"/>
    </location>
</feature>
<evidence type="ECO:0000256" key="6">
    <source>
        <dbReference type="SAM" id="Phobius"/>
    </source>
</evidence>
<dbReference type="GO" id="GO:0016020">
    <property type="term" value="C:membrane"/>
    <property type="evidence" value="ECO:0007669"/>
    <property type="project" value="UniProtKB-SubCell"/>
</dbReference>
<feature type="transmembrane region" description="Helical" evidence="6">
    <location>
        <begin position="340"/>
        <end position="360"/>
    </location>
</feature>
<feature type="domain" description="Major facilitator superfamily (MFS) profile" evidence="7">
    <location>
        <begin position="212"/>
        <end position="639"/>
    </location>
</feature>
<evidence type="ECO:0000313" key="8">
    <source>
        <dbReference type="EMBL" id="KAG7043067.1"/>
    </source>
</evidence>
<dbReference type="PANTHER" id="PTHR43791:SF84">
    <property type="entry name" value="TRANSPORTER, PUTATIVE (AFU_ORTHOLOGUE AFUA_3G09170)-RELATED"/>
    <property type="match status" value="1"/>
</dbReference>
<keyword evidence="5 6" id="KW-0472">Membrane</keyword>
<proteinExistence type="predicted"/>
<accession>A0A9P7QTV9</accession>
<dbReference type="FunFam" id="1.20.1250.20:FF:000057">
    <property type="entry name" value="MFS general substrate transporter"/>
    <property type="match status" value="1"/>
</dbReference>
<keyword evidence="3 6" id="KW-0812">Transmembrane</keyword>
<dbReference type="Gene3D" id="1.20.1250.20">
    <property type="entry name" value="MFS general substrate transporter like domains"/>
    <property type="match status" value="2"/>
</dbReference>
<dbReference type="Proteomes" id="UP000699042">
    <property type="component" value="Unassembled WGS sequence"/>
</dbReference>
<evidence type="ECO:0000259" key="7">
    <source>
        <dbReference type="PROSITE" id="PS50850"/>
    </source>
</evidence>
<sequence>MRALVRDVNNSSRVLACFPFPALRTSHFAEKPSYPIYPMGDANGFSTDYAHLAPRLLTRGDGCERLAGRTKVVIKSWGLKVYICASSNLDPSLCFQLVDSEDCQPSHPTLEAGSPAGNLSNLEFFPQLLRTASLATFLFPLRERTTMAHNAHGERPISPQEKVAVNQMEHVLTTDDPALMKQPVIEKVDEFGAHTKTDPKEIALVKKIDWYILPILWLMYFLNFLDRNAMINGKLDDLDKHLGLKGNQYNTCVSILFVGYLVGQVPSNMVLNRVRPSYYMAGFMMAWSVVSLLTYKCHDFGTMLGCRFLLGITEAPFYPGALYMLSMFYTRKEISARMAIFYTGNMAASAFSGLIAAPIFKGMQGVRGLAGWQWLFIIQGAVSILVAFFAFFLLPDSPLKTRWLTEEERQLAYTRIYNDTTDRREGTSVWTGLREACTDWRTWVFCLMDNLHLSANGFKNFLPTVVKTLGYSTTVSLVLTCPPYVFSAFFSVLVPWSSGKYNERTWHITISKLIVCIGFVMGVSSLNVGVRYTGIMLFVGATYGVNNLILGWTSSTLGQTDEKKAVAIAMANTLGNAASIYTPYLWPDTDKPRFLTAMIASIGFSIGVVICAWGMKLALMRTNRKKREADPNASNFYVY</sequence>
<feature type="transmembrane region" description="Helical" evidence="6">
    <location>
        <begin position="532"/>
        <end position="553"/>
    </location>
</feature>
<feature type="transmembrane region" description="Helical" evidence="6">
    <location>
        <begin position="565"/>
        <end position="586"/>
    </location>
</feature>
<protein>
    <submittedName>
        <fullName evidence="8">MFS transporter</fullName>
    </submittedName>
</protein>
<evidence type="ECO:0000256" key="1">
    <source>
        <dbReference type="ARBA" id="ARBA00004141"/>
    </source>
</evidence>
<dbReference type="PROSITE" id="PS50850">
    <property type="entry name" value="MFS"/>
    <property type="match status" value="1"/>
</dbReference>